<dbReference type="Proteomes" id="UP000824120">
    <property type="component" value="Chromosome 10"/>
</dbReference>
<sequence length="135" mass="15276">GFGERTQEEKRGERAKFIILEGLACGFRLGLSLRGMILLGPSMVLECQPRPGCRLEIIMPPQKSVRGRPARSNVEEQELRNAPEVQPQGEVTNAEFREAIKMLSQVVTNQVEEEKLRDREEFRNKKAKIGNQSGQ</sequence>
<evidence type="ECO:0000256" key="1">
    <source>
        <dbReference type="SAM" id="MobiDB-lite"/>
    </source>
</evidence>
<dbReference type="OrthoDB" id="1751882at2759"/>
<feature type="non-terminal residue" evidence="2">
    <location>
        <position position="1"/>
    </location>
</feature>
<evidence type="ECO:0000313" key="3">
    <source>
        <dbReference type="Proteomes" id="UP000824120"/>
    </source>
</evidence>
<evidence type="ECO:0000313" key="2">
    <source>
        <dbReference type="EMBL" id="KAG5581223.1"/>
    </source>
</evidence>
<feature type="compositionally biased region" description="Basic and acidic residues" evidence="1">
    <location>
        <begin position="114"/>
        <end position="124"/>
    </location>
</feature>
<dbReference type="AlphaFoldDB" id="A0A9J5X0M1"/>
<evidence type="ECO:0008006" key="4">
    <source>
        <dbReference type="Google" id="ProtNLM"/>
    </source>
</evidence>
<proteinExistence type="predicted"/>
<reference evidence="2 3" key="1">
    <citation type="submission" date="2020-09" db="EMBL/GenBank/DDBJ databases">
        <title>De no assembly of potato wild relative species, Solanum commersonii.</title>
        <authorList>
            <person name="Cho K."/>
        </authorList>
    </citation>
    <scope>NUCLEOTIDE SEQUENCE [LARGE SCALE GENOMIC DNA]</scope>
    <source>
        <strain evidence="2">LZ3.2</strain>
        <tissue evidence="2">Leaf</tissue>
    </source>
</reference>
<protein>
    <recommendedName>
        <fullName evidence="4">Gag-pol polyprotein</fullName>
    </recommendedName>
</protein>
<feature type="region of interest" description="Disordered" evidence="1">
    <location>
        <begin position="114"/>
        <end position="135"/>
    </location>
</feature>
<feature type="region of interest" description="Disordered" evidence="1">
    <location>
        <begin position="64"/>
        <end position="88"/>
    </location>
</feature>
<name>A0A9J5X0M1_SOLCO</name>
<comment type="caution">
    <text evidence="2">The sequence shown here is derived from an EMBL/GenBank/DDBJ whole genome shotgun (WGS) entry which is preliminary data.</text>
</comment>
<keyword evidence="3" id="KW-1185">Reference proteome</keyword>
<organism evidence="2 3">
    <name type="scientific">Solanum commersonii</name>
    <name type="common">Commerson's wild potato</name>
    <name type="synonym">Commerson's nightshade</name>
    <dbReference type="NCBI Taxonomy" id="4109"/>
    <lineage>
        <taxon>Eukaryota</taxon>
        <taxon>Viridiplantae</taxon>
        <taxon>Streptophyta</taxon>
        <taxon>Embryophyta</taxon>
        <taxon>Tracheophyta</taxon>
        <taxon>Spermatophyta</taxon>
        <taxon>Magnoliopsida</taxon>
        <taxon>eudicotyledons</taxon>
        <taxon>Gunneridae</taxon>
        <taxon>Pentapetalae</taxon>
        <taxon>asterids</taxon>
        <taxon>lamiids</taxon>
        <taxon>Solanales</taxon>
        <taxon>Solanaceae</taxon>
        <taxon>Solanoideae</taxon>
        <taxon>Solaneae</taxon>
        <taxon>Solanum</taxon>
    </lineage>
</organism>
<gene>
    <name evidence="2" type="ORF">H5410_051850</name>
</gene>
<accession>A0A9J5X0M1</accession>
<dbReference type="EMBL" id="JACXVP010000010">
    <property type="protein sequence ID" value="KAG5581223.1"/>
    <property type="molecule type" value="Genomic_DNA"/>
</dbReference>